<dbReference type="Proteomes" id="UP000299102">
    <property type="component" value="Unassembled WGS sequence"/>
</dbReference>
<dbReference type="EMBL" id="BGZK01001177">
    <property type="protein sequence ID" value="GBP73530.1"/>
    <property type="molecule type" value="Genomic_DNA"/>
</dbReference>
<feature type="compositionally biased region" description="Basic and acidic residues" evidence="1">
    <location>
        <begin position="1"/>
        <end position="15"/>
    </location>
</feature>
<name>A0A4C1YEQ9_EUMVA</name>
<accession>A0A4C1YEQ9</accession>
<comment type="caution">
    <text evidence="2">The sequence shown here is derived from an EMBL/GenBank/DDBJ whole genome shotgun (WGS) entry which is preliminary data.</text>
</comment>
<gene>
    <name evidence="2" type="ORF">EVAR_89190_1</name>
</gene>
<evidence type="ECO:0000313" key="2">
    <source>
        <dbReference type="EMBL" id="GBP73530.1"/>
    </source>
</evidence>
<feature type="region of interest" description="Disordered" evidence="1">
    <location>
        <begin position="1"/>
        <end position="24"/>
    </location>
</feature>
<protein>
    <submittedName>
        <fullName evidence="2">Uncharacterized protein</fullName>
    </submittedName>
</protein>
<dbReference type="AlphaFoldDB" id="A0A4C1YEQ9"/>
<organism evidence="2 3">
    <name type="scientific">Eumeta variegata</name>
    <name type="common">Bagworm moth</name>
    <name type="synonym">Eumeta japonica</name>
    <dbReference type="NCBI Taxonomy" id="151549"/>
    <lineage>
        <taxon>Eukaryota</taxon>
        <taxon>Metazoa</taxon>
        <taxon>Ecdysozoa</taxon>
        <taxon>Arthropoda</taxon>
        <taxon>Hexapoda</taxon>
        <taxon>Insecta</taxon>
        <taxon>Pterygota</taxon>
        <taxon>Neoptera</taxon>
        <taxon>Endopterygota</taxon>
        <taxon>Lepidoptera</taxon>
        <taxon>Glossata</taxon>
        <taxon>Ditrysia</taxon>
        <taxon>Tineoidea</taxon>
        <taxon>Psychidae</taxon>
        <taxon>Oiketicinae</taxon>
        <taxon>Eumeta</taxon>
    </lineage>
</organism>
<reference evidence="2 3" key="1">
    <citation type="journal article" date="2019" name="Commun. Biol.">
        <title>The bagworm genome reveals a unique fibroin gene that provides high tensile strength.</title>
        <authorList>
            <person name="Kono N."/>
            <person name="Nakamura H."/>
            <person name="Ohtoshi R."/>
            <person name="Tomita M."/>
            <person name="Numata K."/>
            <person name="Arakawa K."/>
        </authorList>
    </citation>
    <scope>NUCLEOTIDE SEQUENCE [LARGE SCALE GENOMIC DNA]</scope>
</reference>
<evidence type="ECO:0000313" key="3">
    <source>
        <dbReference type="Proteomes" id="UP000299102"/>
    </source>
</evidence>
<keyword evidence="3" id="KW-1185">Reference proteome</keyword>
<sequence>MEFQERTVEHAERGVLQRRPRPRRVPRASTDFVVLVVVHGQQRQRQHGQPHSPQARLHALPHKHSLMTSTLRLRLDTAPHGQSRERKAQSTIGPPLILRCLLRFIRVKCKLNYGGHSRGLPTENYDAPMARRARL</sequence>
<proteinExistence type="predicted"/>
<evidence type="ECO:0000256" key="1">
    <source>
        <dbReference type="SAM" id="MobiDB-lite"/>
    </source>
</evidence>